<reference evidence="1" key="1">
    <citation type="submission" date="2023-06" db="EMBL/GenBank/DDBJ databases">
        <authorList>
            <person name="Delattre M."/>
        </authorList>
    </citation>
    <scope>NUCLEOTIDE SEQUENCE</scope>
    <source>
        <strain evidence="1">AF72</strain>
    </source>
</reference>
<dbReference type="EMBL" id="CATQJA010002665">
    <property type="protein sequence ID" value="CAJ0583125.1"/>
    <property type="molecule type" value="Genomic_DNA"/>
</dbReference>
<dbReference type="AlphaFoldDB" id="A0AA36DBB5"/>
<name>A0AA36DBB5_9BILA</name>
<proteinExistence type="predicted"/>
<evidence type="ECO:0000313" key="2">
    <source>
        <dbReference type="Proteomes" id="UP001177023"/>
    </source>
</evidence>
<sequence length="117" mass="13079">MLKPIILLIFITIASSYTITQSDVLWINSLKSTAQAYYNRAWWRRQNVEAARRVAVTTVMPALYTKFLDRSAAKPSHTRPIPSRGYNQYLTSGPEWTPEPLVVTASCAVSPSNSFAG</sequence>
<accession>A0AA36DBB5</accession>
<keyword evidence="2" id="KW-1185">Reference proteome</keyword>
<organism evidence="1 2">
    <name type="scientific">Mesorhabditis spiculigera</name>
    <dbReference type="NCBI Taxonomy" id="96644"/>
    <lineage>
        <taxon>Eukaryota</taxon>
        <taxon>Metazoa</taxon>
        <taxon>Ecdysozoa</taxon>
        <taxon>Nematoda</taxon>
        <taxon>Chromadorea</taxon>
        <taxon>Rhabditida</taxon>
        <taxon>Rhabditina</taxon>
        <taxon>Rhabditomorpha</taxon>
        <taxon>Rhabditoidea</taxon>
        <taxon>Rhabditidae</taxon>
        <taxon>Mesorhabditinae</taxon>
        <taxon>Mesorhabditis</taxon>
    </lineage>
</organism>
<protein>
    <submittedName>
        <fullName evidence="1">Uncharacterized protein</fullName>
    </submittedName>
</protein>
<comment type="caution">
    <text evidence="1">The sequence shown here is derived from an EMBL/GenBank/DDBJ whole genome shotgun (WGS) entry which is preliminary data.</text>
</comment>
<dbReference type="Proteomes" id="UP001177023">
    <property type="component" value="Unassembled WGS sequence"/>
</dbReference>
<gene>
    <name evidence="1" type="ORF">MSPICULIGERA_LOCUS21232</name>
</gene>
<evidence type="ECO:0000313" key="1">
    <source>
        <dbReference type="EMBL" id="CAJ0583125.1"/>
    </source>
</evidence>
<feature type="non-terminal residue" evidence="1">
    <location>
        <position position="1"/>
    </location>
</feature>